<organism evidence="9">
    <name type="scientific">Dendroctonus ponderosae</name>
    <name type="common">Mountain pine beetle</name>
    <dbReference type="NCBI Taxonomy" id="77166"/>
    <lineage>
        <taxon>Eukaryota</taxon>
        <taxon>Metazoa</taxon>
        <taxon>Ecdysozoa</taxon>
        <taxon>Arthropoda</taxon>
        <taxon>Hexapoda</taxon>
        <taxon>Insecta</taxon>
        <taxon>Pterygota</taxon>
        <taxon>Neoptera</taxon>
        <taxon>Endopterygota</taxon>
        <taxon>Coleoptera</taxon>
        <taxon>Polyphaga</taxon>
        <taxon>Cucujiformia</taxon>
        <taxon>Curculionidae</taxon>
        <taxon>Scolytinae</taxon>
        <taxon>Dendroctonus</taxon>
    </lineage>
</organism>
<protein>
    <recommendedName>
        <fullName evidence="2">lysozyme</fullName>
        <ecNumber evidence="2">3.2.1.17</ecNumber>
    </recommendedName>
</protein>
<evidence type="ECO:0000256" key="4">
    <source>
        <dbReference type="ARBA" id="ARBA00023157"/>
    </source>
</evidence>
<reference evidence="10 12" key="2">
    <citation type="journal article" date="2013" name="Genome Biol.">
        <title>Draft genome of the mountain pine beetle, Dendroctonus ponderosae Hopkins, a major forest pest.</title>
        <authorList>
            <person name="Keeling C.I."/>
            <person name="Yuen M.M."/>
            <person name="Liao N.Y."/>
            <person name="Docking T.R."/>
            <person name="Chan S.K."/>
            <person name="Taylor G.A."/>
            <person name="Palmquist D.L."/>
            <person name="Jackman S.D."/>
            <person name="Nguyen A."/>
            <person name="Li M."/>
            <person name="Henderson H."/>
            <person name="Janes J.K."/>
            <person name="Zhao Y."/>
            <person name="Pandoh P."/>
            <person name="Moore R."/>
            <person name="Sperling F.A."/>
            <person name="Huber D.P."/>
            <person name="Birol I."/>
            <person name="Jones S.J."/>
            <person name="Bohlmann J."/>
        </authorList>
    </citation>
    <scope>NUCLEOTIDE SEQUENCE</scope>
</reference>
<keyword evidence="7" id="KW-0732">Signal</keyword>
<comment type="similarity">
    <text evidence="6">Belongs to the glycosyl hydrolase 22 family.</text>
</comment>
<dbReference type="HOGENOM" id="CLU_111620_2_0_1"/>
<dbReference type="EC" id="3.2.1.17" evidence="2"/>
<dbReference type="InterPro" id="IPR019799">
    <property type="entry name" value="Glyco_hydro_22_CS"/>
</dbReference>
<dbReference type="OMA" id="TWCRRAK"/>
<name>J3JVA8_DENPD</name>
<gene>
    <name evidence="11" type="primary">109542329</name>
    <name evidence="10" type="ORF">YQE_10301</name>
</gene>
<evidence type="ECO:0000313" key="12">
    <source>
        <dbReference type="Proteomes" id="UP000019118"/>
    </source>
</evidence>
<evidence type="ECO:0000256" key="6">
    <source>
        <dbReference type="RuleBase" id="RU004440"/>
    </source>
</evidence>
<dbReference type="CDD" id="cd16899">
    <property type="entry name" value="LYZ_C_invert"/>
    <property type="match status" value="1"/>
</dbReference>
<dbReference type="PANTHER" id="PTHR11407:SF63">
    <property type="entry name" value="LYSOZYME C"/>
    <property type="match status" value="1"/>
</dbReference>
<keyword evidence="3" id="KW-0929">Antimicrobial</keyword>
<evidence type="ECO:0000259" key="8">
    <source>
        <dbReference type="PROSITE" id="PS00128"/>
    </source>
</evidence>
<dbReference type="Proteomes" id="UP000019118">
    <property type="component" value="Unassembled WGS sequence"/>
</dbReference>
<keyword evidence="12" id="KW-1185">Reference proteome</keyword>
<dbReference type="Pfam" id="PF00062">
    <property type="entry name" value="Lys"/>
    <property type="match status" value="1"/>
</dbReference>
<dbReference type="SMART" id="SM00263">
    <property type="entry name" value="LYZ1"/>
    <property type="match status" value="1"/>
</dbReference>
<dbReference type="GO" id="GO:0031640">
    <property type="term" value="P:killing of cells of another organism"/>
    <property type="evidence" value="ECO:0007669"/>
    <property type="project" value="UniProtKB-KW"/>
</dbReference>
<dbReference type="SUPFAM" id="SSF53955">
    <property type="entry name" value="Lysozyme-like"/>
    <property type="match status" value="1"/>
</dbReference>
<dbReference type="PRINTS" id="PR00135">
    <property type="entry name" value="LYZLACT"/>
</dbReference>
<dbReference type="PANTHER" id="PTHR11407">
    <property type="entry name" value="LYSOZYME C"/>
    <property type="match status" value="1"/>
</dbReference>
<reference evidence="9" key="1">
    <citation type="journal article" date="2012" name="Insect Biochem. Mol. Biol.">
        <title>Transcriptome and full-length cDNA resources for the mountain pine beetle, Dendroctonus ponderosae Hopkins, a major insect pest of pine forests.</title>
        <authorList>
            <person name="Keeling C.I."/>
            <person name="Henderson H."/>
            <person name="Li M."/>
            <person name="Yuen M."/>
            <person name="Clark E.L."/>
            <person name="Fraser J.D."/>
            <person name="Huber D.P."/>
            <person name="Liao N.Y."/>
            <person name="Roderick Docking T."/>
            <person name="Birol I."/>
            <person name="Chan S.K."/>
            <person name="Taylor G.A."/>
            <person name="Palmquist D."/>
            <person name="Jones S.J."/>
            <person name="Bohlmann J."/>
        </authorList>
    </citation>
    <scope>NUCLEOTIDE SEQUENCE</scope>
    <source>
        <tissue evidence="9">Antennae</tissue>
    </source>
</reference>
<evidence type="ECO:0000256" key="1">
    <source>
        <dbReference type="ARBA" id="ARBA00000632"/>
    </source>
</evidence>
<dbReference type="EnsemblMetazoa" id="XM_019911519.1">
    <property type="protein sequence ID" value="XP_019767078.1"/>
    <property type="gene ID" value="LOC109542329"/>
</dbReference>
<comment type="catalytic activity">
    <reaction evidence="1">
        <text>Hydrolysis of (1-&gt;4)-beta-linkages between N-acetylmuramic acid and N-acetyl-D-glucosamine residues in a peptidoglycan and between N-acetyl-D-glucosamine residues in chitodextrins.</text>
        <dbReference type="EC" id="3.2.1.17"/>
    </reaction>
</comment>
<feature type="domain" description="Glycosyl hydrolases family 22 (GH22)" evidence="8">
    <location>
        <begin position="91"/>
        <end position="109"/>
    </location>
</feature>
<evidence type="ECO:0000256" key="5">
    <source>
        <dbReference type="ARBA" id="ARBA00023295"/>
    </source>
</evidence>
<keyword evidence="5" id="KW-0378">Hydrolase</keyword>
<dbReference type="GO" id="GO:0042742">
    <property type="term" value="P:defense response to bacterium"/>
    <property type="evidence" value="ECO:0007669"/>
    <property type="project" value="UniProtKB-KW"/>
</dbReference>
<accession>J3JVA8</accession>
<keyword evidence="3" id="KW-0081">Bacteriolytic enzyme</keyword>
<dbReference type="PROSITE" id="PS00128">
    <property type="entry name" value="GLYCOSYL_HYDROL_F22_1"/>
    <property type="match status" value="1"/>
</dbReference>
<proteinExistence type="evidence at transcript level"/>
<evidence type="ECO:0000256" key="3">
    <source>
        <dbReference type="ARBA" id="ARBA00022638"/>
    </source>
</evidence>
<keyword evidence="4" id="KW-1015">Disulfide bond</keyword>
<dbReference type="EnsemblMetazoa" id="XM_019911518.1">
    <property type="protein sequence ID" value="XP_019767077.1"/>
    <property type="gene ID" value="LOC109542329"/>
</dbReference>
<evidence type="ECO:0000256" key="2">
    <source>
        <dbReference type="ARBA" id="ARBA00012732"/>
    </source>
</evidence>
<evidence type="ECO:0000313" key="9">
    <source>
        <dbReference type="EMBL" id="AEE62137.1"/>
    </source>
</evidence>
<evidence type="ECO:0000313" key="11">
    <source>
        <dbReference type="EnsemblMetazoa" id="XP_019767077.1"/>
    </source>
</evidence>
<feature type="signal peptide" evidence="7">
    <location>
        <begin position="1"/>
        <end position="21"/>
    </location>
</feature>
<keyword evidence="5" id="KW-0326">Glycosidase</keyword>
<dbReference type="InterPro" id="IPR023346">
    <property type="entry name" value="Lysozyme-like_dom_sf"/>
</dbReference>
<dbReference type="Gene3D" id="1.10.530.10">
    <property type="match status" value="1"/>
</dbReference>
<dbReference type="InterPro" id="IPR001916">
    <property type="entry name" value="Glyco_hydro_22"/>
</dbReference>
<reference evidence="11" key="3">
    <citation type="submission" date="2024-08" db="UniProtKB">
        <authorList>
            <consortium name="EnsemblMetazoa"/>
        </authorList>
    </citation>
    <scope>IDENTIFICATION</scope>
</reference>
<dbReference type="AlphaFoldDB" id="J3JVA8"/>
<dbReference type="EnsemblMetazoa" id="XM_019911521.1">
    <property type="protein sequence ID" value="XP_019767080.1"/>
    <property type="gene ID" value="LOC109542329"/>
</dbReference>
<dbReference type="PROSITE" id="PS51348">
    <property type="entry name" value="GLYCOSYL_HYDROL_F22_2"/>
    <property type="match status" value="1"/>
</dbReference>
<dbReference type="EMBL" id="KB741181">
    <property type="protein sequence ID" value="ENN73097.1"/>
    <property type="molecule type" value="Genomic_DNA"/>
</dbReference>
<dbReference type="OrthoDB" id="6692707at2759"/>
<evidence type="ECO:0000313" key="10">
    <source>
        <dbReference type="EMBL" id="ENN73097.1"/>
    </source>
</evidence>
<sequence>MKKVDFFTPIVLVLLVYDVEAKVFTKCGLTKELLNNGFERSYVGNWVCMIESESAKNTSKVTERADRSKSLGLFQINDKVWCKWGAAGGKCQVKCETFLDEDIKDDSKCAKKVQKDLGFRAWEGWMRSCYRRTLPFPNC</sequence>
<dbReference type="GO" id="GO:0003796">
    <property type="term" value="F:lysozyme activity"/>
    <property type="evidence" value="ECO:0007669"/>
    <property type="project" value="UniProtKB-EC"/>
</dbReference>
<evidence type="ECO:0000256" key="7">
    <source>
        <dbReference type="SAM" id="SignalP"/>
    </source>
</evidence>
<dbReference type="EMBL" id="BT127175">
    <property type="protein sequence ID" value="AEE62137.1"/>
    <property type="molecule type" value="mRNA"/>
</dbReference>
<feature type="chain" id="PRO_5010968665" description="lysozyme" evidence="7">
    <location>
        <begin position="22"/>
        <end position="139"/>
    </location>
</feature>